<protein>
    <submittedName>
        <fullName evidence="2">Uncharacterized protein</fullName>
    </submittedName>
</protein>
<accession>A0A9P6B7L0</accession>
<dbReference type="AlphaFoldDB" id="A0A9P6B7L0"/>
<name>A0A9P6B7L0_9AGAM</name>
<dbReference type="Proteomes" id="UP000886523">
    <property type="component" value="Unassembled WGS sequence"/>
</dbReference>
<evidence type="ECO:0000256" key="1">
    <source>
        <dbReference type="SAM" id="MobiDB-lite"/>
    </source>
</evidence>
<sequence length="422" mass="46587">MQVVRASHKNHDIRESNSDVGNALATSHHALPLKTPARTAIFNNTLLRTNLKENALRTTATLGKTVHATTAGLKHHVFHPNTPGLKQAHVGKGHLLLKDNPAASVTFATNTSVMPPLLDLTNKTPFTTRFPHDSPGDTKSTPLKMPFLAPSSPIVLGLDASPETIIRPSRSRFSLRSPRPSSQIKLGQRSNDDSSFKTPDPLGRRKQWDISHGDISISVTGPDVEVDSISECDDEIEYMPPPVAELPYDPGFPMPDYQELGAELWKLSNVLDLNTLLPYDPPTHLQKFEFESDNVVVDAVASLALSLEALRGTFCQNSQRQRTMMMIHSWRYQRPTMRNLRDRRSPLGQPNSLQVPPSRCGCRQLALLPVLPRARAMIPNLASHPALLALFLELGLVLLLDLDPTHPMPKSCRSPAPCVPPR</sequence>
<feature type="region of interest" description="Disordered" evidence="1">
    <location>
        <begin position="169"/>
        <end position="207"/>
    </location>
</feature>
<evidence type="ECO:0000313" key="2">
    <source>
        <dbReference type="EMBL" id="KAF9519259.1"/>
    </source>
</evidence>
<feature type="compositionally biased region" description="Low complexity" evidence="1">
    <location>
        <begin position="169"/>
        <end position="182"/>
    </location>
</feature>
<dbReference type="OrthoDB" id="3266915at2759"/>
<reference evidence="2" key="1">
    <citation type="journal article" date="2020" name="Nat. Commun.">
        <title>Large-scale genome sequencing of mycorrhizal fungi provides insights into the early evolution of symbiotic traits.</title>
        <authorList>
            <person name="Miyauchi S."/>
            <person name="Kiss E."/>
            <person name="Kuo A."/>
            <person name="Drula E."/>
            <person name="Kohler A."/>
            <person name="Sanchez-Garcia M."/>
            <person name="Morin E."/>
            <person name="Andreopoulos B."/>
            <person name="Barry K.W."/>
            <person name="Bonito G."/>
            <person name="Buee M."/>
            <person name="Carver A."/>
            <person name="Chen C."/>
            <person name="Cichocki N."/>
            <person name="Clum A."/>
            <person name="Culley D."/>
            <person name="Crous P.W."/>
            <person name="Fauchery L."/>
            <person name="Girlanda M."/>
            <person name="Hayes R.D."/>
            <person name="Keri Z."/>
            <person name="LaButti K."/>
            <person name="Lipzen A."/>
            <person name="Lombard V."/>
            <person name="Magnuson J."/>
            <person name="Maillard F."/>
            <person name="Murat C."/>
            <person name="Nolan M."/>
            <person name="Ohm R.A."/>
            <person name="Pangilinan J."/>
            <person name="Pereira M.F."/>
            <person name="Perotto S."/>
            <person name="Peter M."/>
            <person name="Pfister S."/>
            <person name="Riley R."/>
            <person name="Sitrit Y."/>
            <person name="Stielow J.B."/>
            <person name="Szollosi G."/>
            <person name="Zifcakova L."/>
            <person name="Stursova M."/>
            <person name="Spatafora J.W."/>
            <person name="Tedersoo L."/>
            <person name="Vaario L.M."/>
            <person name="Yamada A."/>
            <person name="Yan M."/>
            <person name="Wang P."/>
            <person name="Xu J."/>
            <person name="Bruns T."/>
            <person name="Baldrian P."/>
            <person name="Vilgalys R."/>
            <person name="Dunand C."/>
            <person name="Henrissat B."/>
            <person name="Grigoriev I.V."/>
            <person name="Hibbett D."/>
            <person name="Nagy L.G."/>
            <person name="Martin F.M."/>
        </authorList>
    </citation>
    <scope>NUCLEOTIDE SEQUENCE</scope>
    <source>
        <strain evidence="2">UP504</strain>
    </source>
</reference>
<evidence type="ECO:0000313" key="3">
    <source>
        <dbReference type="Proteomes" id="UP000886523"/>
    </source>
</evidence>
<keyword evidence="3" id="KW-1185">Reference proteome</keyword>
<dbReference type="EMBL" id="MU128919">
    <property type="protein sequence ID" value="KAF9519259.1"/>
    <property type="molecule type" value="Genomic_DNA"/>
</dbReference>
<organism evidence="2 3">
    <name type="scientific">Hydnum rufescens UP504</name>
    <dbReference type="NCBI Taxonomy" id="1448309"/>
    <lineage>
        <taxon>Eukaryota</taxon>
        <taxon>Fungi</taxon>
        <taxon>Dikarya</taxon>
        <taxon>Basidiomycota</taxon>
        <taxon>Agaricomycotina</taxon>
        <taxon>Agaricomycetes</taxon>
        <taxon>Cantharellales</taxon>
        <taxon>Hydnaceae</taxon>
        <taxon>Hydnum</taxon>
    </lineage>
</organism>
<comment type="caution">
    <text evidence="2">The sequence shown here is derived from an EMBL/GenBank/DDBJ whole genome shotgun (WGS) entry which is preliminary data.</text>
</comment>
<gene>
    <name evidence="2" type="ORF">BS47DRAFT_84523</name>
</gene>
<proteinExistence type="predicted"/>